<feature type="signal peptide" evidence="3">
    <location>
        <begin position="1"/>
        <end position="18"/>
    </location>
</feature>
<proteinExistence type="inferred from homology"/>
<accession>A0ABT9E8U4</accession>
<protein>
    <submittedName>
        <fullName evidence="5">Lytic transglycosylase domain-containing protein</fullName>
    </submittedName>
</protein>
<dbReference type="EMBL" id="JAUTWS010000050">
    <property type="protein sequence ID" value="MDO9712542.1"/>
    <property type="molecule type" value="Genomic_DNA"/>
</dbReference>
<dbReference type="InterPro" id="IPR023346">
    <property type="entry name" value="Lysozyme-like_dom_sf"/>
</dbReference>
<evidence type="ECO:0000256" key="2">
    <source>
        <dbReference type="SAM" id="MobiDB-lite"/>
    </source>
</evidence>
<evidence type="ECO:0000313" key="5">
    <source>
        <dbReference type="EMBL" id="MDO9712542.1"/>
    </source>
</evidence>
<reference evidence="5 6" key="1">
    <citation type="submission" date="2023-08" db="EMBL/GenBank/DDBJ databases">
        <title>The draft genome sequence of Paracraurococcus sp. LOR1-02.</title>
        <authorList>
            <person name="Kingkaew E."/>
            <person name="Tanasupawat S."/>
        </authorList>
    </citation>
    <scope>NUCLEOTIDE SEQUENCE [LARGE SCALE GENOMIC DNA]</scope>
    <source>
        <strain evidence="5 6">LOR1-02</strain>
    </source>
</reference>
<dbReference type="InterPro" id="IPR008258">
    <property type="entry name" value="Transglycosylase_SLT_dom_1"/>
</dbReference>
<gene>
    <name evidence="5" type="ORF">Q7A36_29660</name>
</gene>
<sequence length="205" mass="21326">MSAAALTLAAATALAVQCAPDVAPSMLTAIWIHEGRGVLNPYAIGVNRGPRLPKQPTSAAEAVAVARRLLADGRDFDAGLGQINVRNWRWLGLDAETVFDPCRNVAASAAVLTAFSLYNTGTPGRGFANGYVQGVVAAGRANAAAPSAAAALPAPEQPPPAEPSACAPSFDSWALALCRERQARARHQQAPAQPPPLRAEKEEYP</sequence>
<organism evidence="5 6">
    <name type="scientific">Paracraurococcus lichenis</name>
    <dbReference type="NCBI Taxonomy" id="3064888"/>
    <lineage>
        <taxon>Bacteria</taxon>
        <taxon>Pseudomonadati</taxon>
        <taxon>Pseudomonadota</taxon>
        <taxon>Alphaproteobacteria</taxon>
        <taxon>Acetobacterales</taxon>
        <taxon>Roseomonadaceae</taxon>
        <taxon>Paracraurococcus</taxon>
    </lineage>
</organism>
<dbReference type="Pfam" id="PF01464">
    <property type="entry name" value="SLT"/>
    <property type="match status" value="1"/>
</dbReference>
<evidence type="ECO:0000256" key="1">
    <source>
        <dbReference type="ARBA" id="ARBA00009387"/>
    </source>
</evidence>
<feature type="chain" id="PRO_5047257188" evidence="3">
    <location>
        <begin position="19"/>
        <end position="205"/>
    </location>
</feature>
<comment type="caution">
    <text evidence="5">The sequence shown here is derived from an EMBL/GenBank/DDBJ whole genome shotgun (WGS) entry which is preliminary data.</text>
</comment>
<dbReference type="Proteomes" id="UP001243009">
    <property type="component" value="Unassembled WGS sequence"/>
</dbReference>
<feature type="domain" description="Transglycosylase SLT" evidence="4">
    <location>
        <begin position="17"/>
        <end position="114"/>
    </location>
</feature>
<dbReference type="SUPFAM" id="SSF53955">
    <property type="entry name" value="Lysozyme-like"/>
    <property type="match status" value="1"/>
</dbReference>
<feature type="region of interest" description="Disordered" evidence="2">
    <location>
        <begin position="184"/>
        <end position="205"/>
    </location>
</feature>
<comment type="similarity">
    <text evidence="1">Belongs to the virb1 family.</text>
</comment>
<keyword evidence="3" id="KW-0732">Signal</keyword>
<name>A0ABT9E8U4_9PROT</name>
<evidence type="ECO:0000256" key="3">
    <source>
        <dbReference type="SAM" id="SignalP"/>
    </source>
</evidence>
<keyword evidence="6" id="KW-1185">Reference proteome</keyword>
<evidence type="ECO:0000313" key="6">
    <source>
        <dbReference type="Proteomes" id="UP001243009"/>
    </source>
</evidence>
<evidence type="ECO:0000259" key="4">
    <source>
        <dbReference type="Pfam" id="PF01464"/>
    </source>
</evidence>
<dbReference type="CDD" id="cd16892">
    <property type="entry name" value="LT_VirB1-like"/>
    <property type="match status" value="1"/>
</dbReference>